<keyword evidence="3" id="KW-1185">Reference proteome</keyword>
<dbReference type="AlphaFoldDB" id="A0A7U4DNR3"/>
<feature type="domain" description="Pseudouridine synthase RsuA/RluA-like" evidence="1">
    <location>
        <begin position="82"/>
        <end position="232"/>
    </location>
</feature>
<dbReference type="GO" id="GO:0009982">
    <property type="term" value="F:pseudouridine synthase activity"/>
    <property type="evidence" value="ECO:0007669"/>
    <property type="project" value="InterPro"/>
</dbReference>
<dbReference type="Gene3D" id="3.30.2350.10">
    <property type="entry name" value="Pseudouridine synthase"/>
    <property type="match status" value="1"/>
</dbReference>
<dbReference type="KEGG" id="dpr:Despr_1102"/>
<dbReference type="InterPro" id="IPR020103">
    <property type="entry name" value="PsdUridine_synth_cat_dom_sf"/>
</dbReference>
<name>A0A7U4DNR3_DESPD</name>
<proteinExistence type="predicted"/>
<evidence type="ECO:0000259" key="1">
    <source>
        <dbReference type="Pfam" id="PF00849"/>
    </source>
</evidence>
<evidence type="ECO:0000313" key="3">
    <source>
        <dbReference type="Proteomes" id="UP000006365"/>
    </source>
</evidence>
<sequence length="292" mass="31987">MKKIQIHQATTVLAALLANGYSRTKVKQLLKYRALRVGEQLPAHPEHPLAAGDVLVVTSEKEGGVRYPPCPGITIVYEDKEILVVDKPPGLLTIASASEKTKTMFYKLTACLGERPDGKERVFIVHRLDQGASGLLVFAKTEQAKHALQQSWPQAQKRFRAIVEGTPCPPSGTIKSLLCESKIHRVYSDKTGSGAGKPAETRYQVIHTAGDYALVELIPVTARKNQLRVHLAEQGHPVAGDKKYGAKTDPIKRLALQASFLSFAHPISGAPMEFSLELPAKFKTLLKETQVQ</sequence>
<dbReference type="SUPFAM" id="SSF55120">
    <property type="entry name" value="Pseudouridine synthase"/>
    <property type="match status" value="1"/>
</dbReference>
<dbReference type="Pfam" id="PF00849">
    <property type="entry name" value="PseudoU_synth_2"/>
    <property type="match status" value="1"/>
</dbReference>
<dbReference type="GO" id="GO:0000455">
    <property type="term" value="P:enzyme-directed rRNA pseudouridine synthesis"/>
    <property type="evidence" value="ECO:0007669"/>
    <property type="project" value="TreeGrafter"/>
</dbReference>
<dbReference type="Proteomes" id="UP000006365">
    <property type="component" value="Chromosome"/>
</dbReference>
<dbReference type="EMBL" id="CP002364">
    <property type="protein sequence ID" value="ADW17274.1"/>
    <property type="molecule type" value="Genomic_DNA"/>
</dbReference>
<dbReference type="PANTHER" id="PTHR21600">
    <property type="entry name" value="MITOCHONDRIAL RNA PSEUDOURIDINE SYNTHASE"/>
    <property type="match status" value="1"/>
</dbReference>
<dbReference type="GO" id="GO:0003723">
    <property type="term" value="F:RNA binding"/>
    <property type="evidence" value="ECO:0007669"/>
    <property type="project" value="InterPro"/>
</dbReference>
<accession>A0A7U4DNR3</accession>
<dbReference type="CDD" id="cd02869">
    <property type="entry name" value="PseudoU_synth_RluA_like"/>
    <property type="match status" value="1"/>
</dbReference>
<dbReference type="PANTHER" id="PTHR21600:SF89">
    <property type="entry name" value="RIBOSOMAL LARGE SUBUNIT PSEUDOURIDINE SYNTHASE A"/>
    <property type="match status" value="1"/>
</dbReference>
<dbReference type="RefSeq" id="WP_015723817.1">
    <property type="nucleotide sequence ID" value="NC_014972.1"/>
</dbReference>
<organism evidence="2 3">
    <name type="scientific">Desulfobulbus propionicus (strain ATCC 33891 / DSM 2032 / VKM B-1956 / 1pr3)</name>
    <dbReference type="NCBI Taxonomy" id="577650"/>
    <lineage>
        <taxon>Bacteria</taxon>
        <taxon>Pseudomonadati</taxon>
        <taxon>Thermodesulfobacteriota</taxon>
        <taxon>Desulfobulbia</taxon>
        <taxon>Desulfobulbales</taxon>
        <taxon>Desulfobulbaceae</taxon>
        <taxon>Desulfobulbus</taxon>
    </lineage>
</organism>
<gene>
    <name evidence="2" type="ordered locus">Despr_1102</name>
</gene>
<dbReference type="GO" id="GO:0140098">
    <property type="term" value="F:catalytic activity, acting on RNA"/>
    <property type="evidence" value="ECO:0007669"/>
    <property type="project" value="UniProtKB-ARBA"/>
</dbReference>
<reference evidence="2 3" key="1">
    <citation type="journal article" date="2011" name="Stand. Genomic Sci.">
        <title>Complete genome sequence of Desulfobulbus propionicus type strain (1pr3).</title>
        <authorList>
            <person name="Pagani I."/>
            <person name="Lapidus A."/>
            <person name="Nolan M."/>
            <person name="Lucas S."/>
            <person name="Hammon N."/>
            <person name="Deshpande S."/>
            <person name="Cheng J.F."/>
            <person name="Chertkov O."/>
            <person name="Davenport K."/>
            <person name="Tapia R."/>
            <person name="Han C."/>
            <person name="Goodwin L."/>
            <person name="Pitluck S."/>
            <person name="Liolios K."/>
            <person name="Mavromatis K."/>
            <person name="Ivanova N."/>
            <person name="Mikhailova N."/>
            <person name="Pati A."/>
            <person name="Chen A."/>
            <person name="Palaniappan K."/>
            <person name="Land M."/>
            <person name="Hauser L."/>
            <person name="Chang Y.J."/>
            <person name="Jeffries C.D."/>
            <person name="Detter J.C."/>
            <person name="Brambilla E."/>
            <person name="Kannan K.P."/>
            <person name="Djao O.D."/>
            <person name="Rohde M."/>
            <person name="Pukall R."/>
            <person name="Spring S."/>
            <person name="Goker M."/>
            <person name="Sikorski J."/>
            <person name="Woyke T."/>
            <person name="Bristow J."/>
            <person name="Eisen J.A."/>
            <person name="Markowitz V."/>
            <person name="Hugenholtz P."/>
            <person name="Kyrpides N.C."/>
            <person name="Klenk H.P."/>
        </authorList>
    </citation>
    <scope>NUCLEOTIDE SEQUENCE [LARGE SCALE GENOMIC DNA]</scope>
    <source>
        <strain evidence="3">ATCC 33891 / DSM 2032 / 1pr3</strain>
    </source>
</reference>
<protein>
    <submittedName>
        <fullName evidence="2">Pseudouridine synthase, RluA family</fullName>
    </submittedName>
</protein>
<dbReference type="InterPro" id="IPR050188">
    <property type="entry name" value="RluA_PseudoU_synthase"/>
</dbReference>
<evidence type="ECO:0000313" key="2">
    <source>
        <dbReference type="EMBL" id="ADW17274.1"/>
    </source>
</evidence>
<dbReference type="InterPro" id="IPR006145">
    <property type="entry name" value="PsdUridine_synth_RsuA/RluA"/>
</dbReference>